<evidence type="ECO:0000313" key="1">
    <source>
        <dbReference type="EMBL" id="MPN18979.1"/>
    </source>
</evidence>
<comment type="caution">
    <text evidence="1">The sequence shown here is derived from an EMBL/GenBank/DDBJ whole genome shotgun (WGS) entry which is preliminary data.</text>
</comment>
<gene>
    <name evidence="1" type="ORF">SDC9_166345</name>
</gene>
<accession>A0A645FZA9</accession>
<dbReference type="EMBL" id="VSSQ01066442">
    <property type="protein sequence ID" value="MPN18979.1"/>
    <property type="molecule type" value="Genomic_DNA"/>
</dbReference>
<sequence length="140" mass="15378">MPAVQQQQTALQGLGPGDGYLIHALDGKALEADHIDAFGLGLRPDRRGIRLYLAALCQHCRVILLHHGVIRVHDALLLFPVLSLQAGIYQEITNQAHCKQHQKTDNNPKQLEIGISPMSVGHASSSFPCAAHKQTIRLQR</sequence>
<name>A0A645FZA9_9ZZZZ</name>
<reference evidence="1" key="1">
    <citation type="submission" date="2019-08" db="EMBL/GenBank/DDBJ databases">
        <authorList>
            <person name="Kucharzyk K."/>
            <person name="Murdoch R.W."/>
            <person name="Higgins S."/>
            <person name="Loffler F."/>
        </authorList>
    </citation>
    <scope>NUCLEOTIDE SEQUENCE</scope>
</reference>
<organism evidence="1">
    <name type="scientific">bioreactor metagenome</name>
    <dbReference type="NCBI Taxonomy" id="1076179"/>
    <lineage>
        <taxon>unclassified sequences</taxon>
        <taxon>metagenomes</taxon>
        <taxon>ecological metagenomes</taxon>
    </lineage>
</organism>
<dbReference type="AlphaFoldDB" id="A0A645FZA9"/>
<proteinExistence type="predicted"/>
<protein>
    <submittedName>
        <fullName evidence="1">Uncharacterized protein</fullName>
    </submittedName>
</protein>